<dbReference type="Proteomes" id="UP000003505">
    <property type="component" value="Unassembled WGS sequence"/>
</dbReference>
<dbReference type="AlphaFoldDB" id="C9LUQ3"/>
<evidence type="ECO:0000313" key="2">
    <source>
        <dbReference type="Proteomes" id="UP000003505"/>
    </source>
</evidence>
<protein>
    <submittedName>
        <fullName evidence="1">Uncharacterized protein</fullName>
    </submittedName>
</protein>
<dbReference type="EMBL" id="ACKP02000016">
    <property type="protein sequence ID" value="EEX77485.1"/>
    <property type="molecule type" value="Genomic_DNA"/>
</dbReference>
<gene>
    <name evidence="1" type="ORF">SELSPUOL_01188</name>
</gene>
<accession>C9LUQ3</accession>
<comment type="caution">
    <text evidence="1">The sequence shown here is derived from an EMBL/GenBank/DDBJ whole genome shotgun (WGS) entry which is preliminary data.</text>
</comment>
<organism evidence="1 2">
    <name type="scientific">Selenomonas sputigena (strain ATCC 35185 / DSM 20758 / CCUG 44933 / VPI D19B-28)</name>
    <dbReference type="NCBI Taxonomy" id="546271"/>
    <lineage>
        <taxon>Bacteria</taxon>
        <taxon>Bacillati</taxon>
        <taxon>Bacillota</taxon>
        <taxon>Negativicutes</taxon>
        <taxon>Selenomonadales</taxon>
        <taxon>Selenomonadaceae</taxon>
        <taxon>Selenomonas</taxon>
    </lineage>
</organism>
<proteinExistence type="predicted"/>
<sequence>MKITTGIEKGLFVKRYGEIFFKIVYAVLDRRAWRALLFSRNMMRRLDFLRSF</sequence>
<reference evidence="1 2" key="1">
    <citation type="submission" date="2009-09" db="EMBL/GenBank/DDBJ databases">
        <authorList>
            <person name="Weinstock G."/>
            <person name="Sodergren E."/>
            <person name="Clifton S."/>
            <person name="Fulton L."/>
            <person name="Fulton B."/>
            <person name="Courtney L."/>
            <person name="Fronick C."/>
            <person name="Harrison M."/>
            <person name="Strong C."/>
            <person name="Farmer C."/>
            <person name="Delahaunty K."/>
            <person name="Markovic C."/>
            <person name="Hall O."/>
            <person name="Minx P."/>
            <person name="Tomlinson C."/>
            <person name="Mitreva M."/>
            <person name="Nelson J."/>
            <person name="Hou S."/>
            <person name="Wollam A."/>
            <person name="Pepin K.H."/>
            <person name="Johnson M."/>
            <person name="Bhonagiri V."/>
            <person name="Nash W.E."/>
            <person name="Warren W."/>
            <person name="Chinwalla A."/>
            <person name="Mardis E.R."/>
            <person name="Wilson R.K."/>
        </authorList>
    </citation>
    <scope>NUCLEOTIDE SEQUENCE [LARGE SCALE GENOMIC DNA]</scope>
    <source>
        <strain evidence="2">ATCC 35185 / DSM 20758 / VPI D19B-28</strain>
    </source>
</reference>
<evidence type="ECO:0000313" key="1">
    <source>
        <dbReference type="EMBL" id="EEX77485.1"/>
    </source>
</evidence>
<name>C9LUQ3_SELS3</name>